<gene>
    <name evidence="1" type="ORF">OHA22_51005</name>
</gene>
<name>A0AAU2AH84_9ACTN</name>
<organism evidence="1">
    <name type="scientific">Streptomyces sp. NBC_00093</name>
    <dbReference type="NCBI Taxonomy" id="2975649"/>
    <lineage>
        <taxon>Bacteria</taxon>
        <taxon>Bacillati</taxon>
        <taxon>Actinomycetota</taxon>
        <taxon>Actinomycetes</taxon>
        <taxon>Kitasatosporales</taxon>
        <taxon>Streptomycetaceae</taxon>
        <taxon>Streptomyces</taxon>
    </lineage>
</organism>
<dbReference type="InterPro" id="IPR027417">
    <property type="entry name" value="P-loop_NTPase"/>
</dbReference>
<dbReference type="SUPFAM" id="SSF52540">
    <property type="entry name" value="P-loop containing nucleoside triphosphate hydrolases"/>
    <property type="match status" value="1"/>
</dbReference>
<dbReference type="EMBL" id="CP108223">
    <property type="protein sequence ID" value="WTT23886.1"/>
    <property type="molecule type" value="Genomic_DNA"/>
</dbReference>
<dbReference type="AlphaFoldDB" id="A0AAU2AH84"/>
<accession>A0AAU2AH84</accession>
<dbReference type="Gene3D" id="3.40.50.300">
    <property type="entry name" value="P-loop containing nucleotide triphosphate hydrolases"/>
    <property type="match status" value="1"/>
</dbReference>
<evidence type="ECO:0000313" key="1">
    <source>
        <dbReference type="EMBL" id="WTT23886.1"/>
    </source>
</evidence>
<proteinExistence type="predicted"/>
<sequence length="222" mass="24688">MTVLRIAAVSVKPGVGKTTTIMFLAASFKELERNPVVADADKGASGLGWMQDADGLSFPVVGQAITSLHRALRQLEAGRDTILVDAPQLEDHEAIGRSALVYSDVWIFPIAPAGIEVRRTMRQLRKKLNEARDMREQLDRPRDPLVEMVLLTRTNRPYATKTGPDAEYRDALTEKGFRVMETVIGFNDDLYRQAYGNPIDTTGTTYPAAAREILNEWEKAKA</sequence>
<reference evidence="1" key="1">
    <citation type="submission" date="2022-10" db="EMBL/GenBank/DDBJ databases">
        <title>The complete genomes of actinobacterial strains from the NBC collection.</title>
        <authorList>
            <person name="Joergensen T.S."/>
            <person name="Alvarez Arevalo M."/>
            <person name="Sterndorff E.B."/>
            <person name="Faurdal D."/>
            <person name="Vuksanovic O."/>
            <person name="Mourched A.-S."/>
            <person name="Charusanti P."/>
            <person name="Shaw S."/>
            <person name="Blin K."/>
            <person name="Weber T."/>
        </authorList>
    </citation>
    <scope>NUCLEOTIDE SEQUENCE</scope>
    <source>
        <strain evidence="1">NBC_00093</strain>
    </source>
</reference>
<evidence type="ECO:0008006" key="2">
    <source>
        <dbReference type="Google" id="ProtNLM"/>
    </source>
</evidence>
<protein>
    <recommendedName>
        <fullName evidence="2">ParA family protein</fullName>
    </recommendedName>
</protein>